<feature type="compositionally biased region" description="Acidic residues" evidence="2">
    <location>
        <begin position="446"/>
        <end position="470"/>
    </location>
</feature>
<sequence>MDRDYLRTVQDTLPADLKRKLEALPESLIALVDTLLRFVAGGDCPADASESTRQQWPSQQAAVIQQLHTQTNGKRARNNDTPEDEPTTKKSRTSPPAADPTDTPLYTLHALSISSPLRKKLDIRIHERSLRLINPSTQAIESTTPLSALKRAFLLPTRGKTKSHWSVVLLSSDTPAPSGKAAAACPSTKENVQIVFGVDAAPPAYSTTDHTTDSPAQANHPKGTPILPFLRAFLSHLPVPLIEPDTSVFKSAVATDASGGPVAGVQGYRSAKEGTLWFLPGGVLWDGRPCEFWSVKDLVPGTNAAGEAGTGSDGVRLVSATGRTCSVFVRRRIVESEKNDEDEEEDDEEIKCTETDFGMVDGKEQDGISQWVKRHKHLFGKDEEVRYGYVNGKIDLKGKGKATAPPAEDSDEDDSDFVDESESDGGSASSGSDDEGSDGENHEEGEGSEGEDKDGEGGDDDEGMDEDEELDPARHPLMRPGAMPRMSKAAMDAAVGIVLGDMVGGSNTHQSSGKARKEAESDEEEDELED</sequence>
<feature type="region of interest" description="Disordered" evidence="2">
    <location>
        <begin position="67"/>
        <end position="104"/>
    </location>
</feature>
<gene>
    <name evidence="4" type="ORF">PHLGIDRAFT_322934</name>
</gene>
<dbReference type="Gene3D" id="2.30.29.30">
    <property type="entry name" value="Pleckstrin-homology domain (PH domain)/Phosphotyrosine-binding domain (PTB)"/>
    <property type="match status" value="1"/>
</dbReference>
<dbReference type="Pfam" id="PF08512">
    <property type="entry name" value="Rttp106-like_middle"/>
    <property type="match status" value="1"/>
</dbReference>
<dbReference type="SUPFAM" id="SSF50729">
    <property type="entry name" value="PH domain-like"/>
    <property type="match status" value="1"/>
</dbReference>
<name>A0A0C3PQL7_PHLG1</name>
<evidence type="ECO:0000313" key="5">
    <source>
        <dbReference type="Proteomes" id="UP000053257"/>
    </source>
</evidence>
<evidence type="ECO:0000256" key="1">
    <source>
        <dbReference type="ARBA" id="ARBA00025370"/>
    </source>
</evidence>
<feature type="region of interest" description="Disordered" evidence="2">
    <location>
        <begin position="502"/>
        <end position="530"/>
    </location>
</feature>
<feature type="compositionally biased region" description="Acidic residues" evidence="2">
    <location>
        <begin position="408"/>
        <end position="423"/>
    </location>
</feature>
<feature type="compositionally biased region" description="Acidic residues" evidence="2">
    <location>
        <begin position="520"/>
        <end position="530"/>
    </location>
</feature>
<dbReference type="Proteomes" id="UP000053257">
    <property type="component" value="Unassembled WGS sequence"/>
</dbReference>
<dbReference type="SMART" id="SM01287">
    <property type="entry name" value="Rtt106"/>
    <property type="match status" value="1"/>
</dbReference>
<dbReference type="InterPro" id="IPR013719">
    <property type="entry name" value="RTT106/SPT16-like_middle_dom"/>
</dbReference>
<dbReference type="InterPro" id="IPR011993">
    <property type="entry name" value="PH-like_dom_sf"/>
</dbReference>
<dbReference type="AlphaFoldDB" id="A0A0C3PQL7"/>
<dbReference type="STRING" id="745531.A0A0C3PQL7"/>
<organism evidence="4 5">
    <name type="scientific">Phlebiopsis gigantea (strain 11061_1 CR5-6)</name>
    <name type="common">White-rot fungus</name>
    <name type="synonym">Peniophora gigantea</name>
    <dbReference type="NCBI Taxonomy" id="745531"/>
    <lineage>
        <taxon>Eukaryota</taxon>
        <taxon>Fungi</taxon>
        <taxon>Dikarya</taxon>
        <taxon>Basidiomycota</taxon>
        <taxon>Agaricomycotina</taxon>
        <taxon>Agaricomycetes</taxon>
        <taxon>Polyporales</taxon>
        <taxon>Phanerochaetaceae</taxon>
        <taxon>Phlebiopsis</taxon>
    </lineage>
</organism>
<dbReference type="HOGENOM" id="CLU_020806_0_0_1"/>
<evidence type="ECO:0000256" key="2">
    <source>
        <dbReference type="SAM" id="MobiDB-lite"/>
    </source>
</evidence>
<feature type="domain" description="Histone chaperone RTT106/FACT complex subunit SPT16-like middle" evidence="3">
    <location>
        <begin position="262"/>
        <end position="382"/>
    </location>
</feature>
<proteinExistence type="predicted"/>
<reference evidence="4 5" key="1">
    <citation type="journal article" date="2014" name="PLoS Genet.">
        <title>Analysis of the Phlebiopsis gigantea genome, transcriptome and secretome provides insight into its pioneer colonization strategies of wood.</title>
        <authorList>
            <person name="Hori C."/>
            <person name="Ishida T."/>
            <person name="Igarashi K."/>
            <person name="Samejima M."/>
            <person name="Suzuki H."/>
            <person name="Master E."/>
            <person name="Ferreira P."/>
            <person name="Ruiz-Duenas F.J."/>
            <person name="Held B."/>
            <person name="Canessa P."/>
            <person name="Larrondo L.F."/>
            <person name="Schmoll M."/>
            <person name="Druzhinina I.S."/>
            <person name="Kubicek C.P."/>
            <person name="Gaskell J.A."/>
            <person name="Kersten P."/>
            <person name="St John F."/>
            <person name="Glasner J."/>
            <person name="Sabat G."/>
            <person name="Splinter BonDurant S."/>
            <person name="Syed K."/>
            <person name="Yadav J."/>
            <person name="Mgbeahuruike A.C."/>
            <person name="Kovalchuk A."/>
            <person name="Asiegbu F.O."/>
            <person name="Lackner G."/>
            <person name="Hoffmeister D."/>
            <person name="Rencoret J."/>
            <person name="Gutierrez A."/>
            <person name="Sun H."/>
            <person name="Lindquist E."/>
            <person name="Barry K."/>
            <person name="Riley R."/>
            <person name="Grigoriev I.V."/>
            <person name="Henrissat B."/>
            <person name="Kues U."/>
            <person name="Berka R.M."/>
            <person name="Martinez A.T."/>
            <person name="Covert S.F."/>
            <person name="Blanchette R.A."/>
            <person name="Cullen D."/>
        </authorList>
    </citation>
    <scope>NUCLEOTIDE SEQUENCE [LARGE SCALE GENOMIC DNA]</scope>
    <source>
        <strain evidence="4 5">11061_1 CR5-6</strain>
    </source>
</reference>
<comment type="function">
    <text evidence="1">Component of the FACT complex, a general chromatin factor that acts to reorganize nucleosomes. The FACT complex is involved in multiple processes that require DNA as a template such as mRNA elongation, DNA replication and DNA repair. During transcription elongation the FACT complex acts as a histone chaperone that both destabilizes and restores nucleosomal structure. It facilitates the passage of RNA polymerase II and transcription by promoting the dissociation of one histone H2A-H2B dimer from the nucleosome, then subsequently promotes the reestablishment of the nucleosome following the passage of RNA polymerase II.</text>
</comment>
<accession>A0A0C3PQL7</accession>
<dbReference type="EMBL" id="KN840466">
    <property type="protein sequence ID" value="KIP09418.1"/>
    <property type="molecule type" value="Genomic_DNA"/>
</dbReference>
<feature type="compositionally biased region" description="Low complexity" evidence="2">
    <location>
        <begin position="95"/>
        <end position="104"/>
    </location>
</feature>
<feature type="region of interest" description="Disordered" evidence="2">
    <location>
        <begin position="395"/>
        <end position="486"/>
    </location>
</feature>
<protein>
    <recommendedName>
        <fullName evidence="3">Histone chaperone RTT106/FACT complex subunit SPT16-like middle domain-containing protein</fullName>
    </recommendedName>
</protein>
<dbReference type="OrthoDB" id="75754at2759"/>
<evidence type="ECO:0000313" key="4">
    <source>
        <dbReference type="EMBL" id="KIP09418.1"/>
    </source>
</evidence>
<evidence type="ECO:0000259" key="3">
    <source>
        <dbReference type="SMART" id="SM01287"/>
    </source>
</evidence>
<keyword evidence="5" id="KW-1185">Reference proteome</keyword>